<keyword evidence="1" id="KW-0732">Signal</keyword>
<gene>
    <name evidence="2" type="ORF">HaLaN_16262</name>
</gene>
<evidence type="ECO:0000313" key="3">
    <source>
        <dbReference type="Proteomes" id="UP000485058"/>
    </source>
</evidence>
<comment type="caution">
    <text evidence="2">The sequence shown here is derived from an EMBL/GenBank/DDBJ whole genome shotgun (WGS) entry which is preliminary data.</text>
</comment>
<evidence type="ECO:0000313" key="2">
    <source>
        <dbReference type="EMBL" id="GFH19329.1"/>
    </source>
</evidence>
<dbReference type="Proteomes" id="UP000485058">
    <property type="component" value="Unassembled WGS sequence"/>
</dbReference>
<keyword evidence="3" id="KW-1185">Reference proteome</keyword>
<organism evidence="2 3">
    <name type="scientific">Haematococcus lacustris</name>
    <name type="common">Green alga</name>
    <name type="synonym">Haematococcus pluvialis</name>
    <dbReference type="NCBI Taxonomy" id="44745"/>
    <lineage>
        <taxon>Eukaryota</taxon>
        <taxon>Viridiplantae</taxon>
        <taxon>Chlorophyta</taxon>
        <taxon>core chlorophytes</taxon>
        <taxon>Chlorophyceae</taxon>
        <taxon>CS clade</taxon>
        <taxon>Chlamydomonadales</taxon>
        <taxon>Haematococcaceae</taxon>
        <taxon>Haematococcus</taxon>
    </lineage>
</organism>
<proteinExistence type="predicted"/>
<dbReference type="EMBL" id="BLLF01001443">
    <property type="protein sequence ID" value="GFH19329.1"/>
    <property type="molecule type" value="Genomic_DNA"/>
</dbReference>
<feature type="non-terminal residue" evidence="2">
    <location>
        <position position="1"/>
    </location>
</feature>
<accession>A0A699ZIH1</accession>
<name>A0A699ZIH1_HAELA</name>
<feature type="signal peptide" evidence="1">
    <location>
        <begin position="1"/>
        <end position="18"/>
    </location>
</feature>
<protein>
    <recommendedName>
        <fullName evidence="4">Secreted protein</fullName>
    </recommendedName>
</protein>
<evidence type="ECO:0008006" key="4">
    <source>
        <dbReference type="Google" id="ProtNLM"/>
    </source>
</evidence>
<reference evidence="2 3" key="1">
    <citation type="submission" date="2020-02" db="EMBL/GenBank/DDBJ databases">
        <title>Draft genome sequence of Haematococcus lacustris strain NIES-144.</title>
        <authorList>
            <person name="Morimoto D."/>
            <person name="Nakagawa S."/>
            <person name="Yoshida T."/>
            <person name="Sawayama S."/>
        </authorList>
    </citation>
    <scope>NUCLEOTIDE SEQUENCE [LARGE SCALE GENOMIC DNA]</scope>
    <source>
        <strain evidence="2 3">NIES-144</strain>
    </source>
</reference>
<sequence>MPKATWMQVVPLLVVVQPQPYLLVLEVQPQPYLLVLEVQPQLQTAASTGQTTAGLVIQRLVRPAWSLQHAQQAQPHLAAPWWLDRDTDGESVQCPPELCQRHGLEALLPIGKEY</sequence>
<evidence type="ECO:0000256" key="1">
    <source>
        <dbReference type="SAM" id="SignalP"/>
    </source>
</evidence>
<feature type="chain" id="PRO_5025555920" description="Secreted protein" evidence="1">
    <location>
        <begin position="19"/>
        <end position="114"/>
    </location>
</feature>
<dbReference type="AlphaFoldDB" id="A0A699ZIH1"/>